<sequence length="183" mass="19903">MSSPHQSVPPVESSHTAPEGSDTGSATTTIRVPRLALLGVVVLLLGVFFFVVGAPLLLGWLLVLPIAVAAWVLRTRTQVSESGLDLRTVFGSRHVDWSQVKGLRIPKRGFVRLHLDDDSEVRLPAVGYERLRDLIDASDGRIPDPYAVAGAEDHDSDDHHSDDHSTTAEKRTDAKPEDSEPDS</sequence>
<reference evidence="4" key="1">
    <citation type="submission" date="2020-11" db="EMBL/GenBank/DDBJ databases">
        <title>Nocardia NEAU-351.nov., a novel actinomycete isolated from the cow dung.</title>
        <authorList>
            <person name="Zhang X."/>
        </authorList>
    </citation>
    <scope>NUCLEOTIDE SEQUENCE</scope>
    <source>
        <strain evidence="4">NEAU-351</strain>
    </source>
</reference>
<evidence type="ECO:0000259" key="3">
    <source>
        <dbReference type="Pfam" id="PF10756"/>
    </source>
</evidence>
<keyword evidence="2" id="KW-1133">Transmembrane helix</keyword>
<feature type="region of interest" description="Disordered" evidence="1">
    <location>
        <begin position="141"/>
        <end position="183"/>
    </location>
</feature>
<evidence type="ECO:0000313" key="4">
    <source>
        <dbReference type="EMBL" id="MBH0781836.1"/>
    </source>
</evidence>
<comment type="caution">
    <text evidence="4">The sequence shown here is derived from an EMBL/GenBank/DDBJ whole genome shotgun (WGS) entry which is preliminary data.</text>
</comment>
<feature type="domain" description="Low molecular weight protein antigen 6 PH" evidence="3">
    <location>
        <begin position="74"/>
        <end position="144"/>
    </location>
</feature>
<evidence type="ECO:0000313" key="5">
    <source>
        <dbReference type="Proteomes" id="UP000655751"/>
    </source>
</evidence>
<feature type="region of interest" description="Disordered" evidence="1">
    <location>
        <begin position="1"/>
        <end position="26"/>
    </location>
</feature>
<feature type="transmembrane region" description="Helical" evidence="2">
    <location>
        <begin position="35"/>
        <end position="51"/>
    </location>
</feature>
<evidence type="ECO:0000256" key="1">
    <source>
        <dbReference type="SAM" id="MobiDB-lite"/>
    </source>
</evidence>
<keyword evidence="2" id="KW-0812">Transmembrane</keyword>
<dbReference type="EMBL" id="JADMLG010000031">
    <property type="protein sequence ID" value="MBH0781836.1"/>
    <property type="molecule type" value="Genomic_DNA"/>
</dbReference>
<dbReference type="InterPro" id="IPR019692">
    <property type="entry name" value="CFP-6_PH"/>
</dbReference>
<evidence type="ECO:0000256" key="2">
    <source>
        <dbReference type="SAM" id="Phobius"/>
    </source>
</evidence>
<name>A0A931N7P2_9NOCA</name>
<keyword evidence="5" id="KW-1185">Reference proteome</keyword>
<feature type="compositionally biased region" description="Basic and acidic residues" evidence="1">
    <location>
        <begin position="151"/>
        <end position="183"/>
    </location>
</feature>
<proteinExistence type="predicted"/>
<accession>A0A931N7P2</accession>
<gene>
    <name evidence="4" type="ORF">IT779_36750</name>
</gene>
<dbReference type="Pfam" id="PF10756">
    <property type="entry name" value="bPH_6"/>
    <property type="match status" value="1"/>
</dbReference>
<dbReference type="AlphaFoldDB" id="A0A931N7P2"/>
<protein>
    <submittedName>
        <fullName evidence="4">PH domain-containing protein</fullName>
    </submittedName>
</protein>
<dbReference type="Proteomes" id="UP000655751">
    <property type="component" value="Unassembled WGS sequence"/>
</dbReference>
<feature type="transmembrane region" description="Helical" evidence="2">
    <location>
        <begin position="57"/>
        <end position="73"/>
    </location>
</feature>
<organism evidence="4 5">
    <name type="scientific">Nocardia bovistercoris</name>
    <dbReference type="NCBI Taxonomy" id="2785916"/>
    <lineage>
        <taxon>Bacteria</taxon>
        <taxon>Bacillati</taxon>
        <taxon>Actinomycetota</taxon>
        <taxon>Actinomycetes</taxon>
        <taxon>Mycobacteriales</taxon>
        <taxon>Nocardiaceae</taxon>
        <taxon>Nocardia</taxon>
    </lineage>
</organism>
<keyword evidence="2" id="KW-0472">Membrane</keyword>